<reference evidence="10 11" key="1">
    <citation type="submission" date="2017-02" db="EMBL/GenBank/DDBJ databases">
        <title>The new phylogeny of genus Mycobacterium.</title>
        <authorList>
            <person name="Tortoli E."/>
            <person name="Trovato A."/>
            <person name="Cirillo D.M."/>
        </authorList>
    </citation>
    <scope>NUCLEOTIDE SEQUENCE [LARGE SCALE GENOMIC DNA]</scope>
    <source>
        <strain evidence="10 11">DSM 45000</strain>
    </source>
</reference>
<dbReference type="EC" id="1.2.1.79" evidence="4"/>
<dbReference type="PROSITE" id="PS00687">
    <property type="entry name" value="ALDEHYDE_DEHYDR_GLU"/>
    <property type="match status" value="1"/>
</dbReference>
<accession>A0A1X0I822</accession>
<name>A0A1X0I822_9MYCO</name>
<dbReference type="Pfam" id="PF00171">
    <property type="entry name" value="Aldedh"/>
    <property type="match status" value="1"/>
</dbReference>
<dbReference type="PANTHER" id="PTHR11699">
    <property type="entry name" value="ALDEHYDE DEHYDROGENASE-RELATED"/>
    <property type="match status" value="1"/>
</dbReference>
<dbReference type="AlphaFoldDB" id="A0A1X0I822"/>
<evidence type="ECO:0000313" key="10">
    <source>
        <dbReference type="EMBL" id="ORB38420.1"/>
    </source>
</evidence>
<comment type="catalytic activity">
    <reaction evidence="6">
        <text>succinate semialdehyde + NADP(+) + H2O = succinate + NADPH + 2 H(+)</text>
        <dbReference type="Rhea" id="RHEA:13213"/>
        <dbReference type="ChEBI" id="CHEBI:15377"/>
        <dbReference type="ChEBI" id="CHEBI:15378"/>
        <dbReference type="ChEBI" id="CHEBI:30031"/>
        <dbReference type="ChEBI" id="CHEBI:57706"/>
        <dbReference type="ChEBI" id="CHEBI:57783"/>
        <dbReference type="ChEBI" id="CHEBI:58349"/>
        <dbReference type="EC" id="1.2.1.79"/>
    </reaction>
</comment>
<evidence type="ECO:0000256" key="8">
    <source>
        <dbReference type="RuleBase" id="RU003345"/>
    </source>
</evidence>
<feature type="domain" description="Aldehyde dehydrogenase" evidence="9">
    <location>
        <begin position="24"/>
        <end position="482"/>
    </location>
</feature>
<protein>
    <recommendedName>
        <fullName evidence="5">Putative succinate-semialdehyde dehydrogenase [NADP(+)] 2</fullName>
        <ecNumber evidence="4">1.2.1.79</ecNumber>
    </recommendedName>
</protein>
<dbReference type="Gene3D" id="3.40.309.10">
    <property type="entry name" value="Aldehyde Dehydrogenase, Chain A, domain 2"/>
    <property type="match status" value="1"/>
</dbReference>
<dbReference type="InterPro" id="IPR016162">
    <property type="entry name" value="Ald_DH_N"/>
</dbReference>
<dbReference type="FunFam" id="3.40.605.10:FF:000007">
    <property type="entry name" value="NAD/NADP-dependent betaine aldehyde dehydrogenase"/>
    <property type="match status" value="1"/>
</dbReference>
<dbReference type="EMBL" id="MVIE01000022">
    <property type="protein sequence ID" value="ORB38420.1"/>
    <property type="molecule type" value="Genomic_DNA"/>
</dbReference>
<dbReference type="Proteomes" id="UP000192513">
    <property type="component" value="Unassembled WGS sequence"/>
</dbReference>
<keyword evidence="3" id="KW-0520">NAD</keyword>
<feature type="active site" evidence="7">
    <location>
        <position position="255"/>
    </location>
</feature>
<dbReference type="SUPFAM" id="SSF53720">
    <property type="entry name" value="ALDH-like"/>
    <property type="match status" value="1"/>
</dbReference>
<gene>
    <name evidence="10" type="ORF">BST39_17540</name>
</gene>
<keyword evidence="11" id="KW-1185">Reference proteome</keyword>
<comment type="caution">
    <text evidence="10">The sequence shown here is derived from an EMBL/GenBank/DDBJ whole genome shotgun (WGS) entry which is preliminary data.</text>
</comment>
<dbReference type="InterPro" id="IPR016161">
    <property type="entry name" value="Ald_DH/histidinol_DH"/>
</dbReference>
<keyword evidence="2 8" id="KW-0560">Oxidoreductase</keyword>
<dbReference type="InterPro" id="IPR015590">
    <property type="entry name" value="Aldehyde_DH_dom"/>
</dbReference>
<evidence type="ECO:0000256" key="6">
    <source>
        <dbReference type="ARBA" id="ARBA00048559"/>
    </source>
</evidence>
<dbReference type="GO" id="GO:0036243">
    <property type="term" value="F:succinate-semialdehyde dehydrogenase (NADP+) activity"/>
    <property type="evidence" value="ECO:0007669"/>
    <property type="project" value="UniProtKB-EC"/>
</dbReference>
<dbReference type="FunFam" id="3.40.309.10:FF:000065">
    <property type="entry name" value="Aldehyde dehydrogenase3"/>
    <property type="match status" value="1"/>
</dbReference>
<evidence type="ECO:0000256" key="1">
    <source>
        <dbReference type="ARBA" id="ARBA00009986"/>
    </source>
</evidence>
<dbReference type="OrthoDB" id="6882680at2"/>
<evidence type="ECO:0000256" key="2">
    <source>
        <dbReference type="ARBA" id="ARBA00023002"/>
    </source>
</evidence>
<sequence>MTTTESDTRAVGLWIGGERRTQGSGGTHDHINPATGLVGSTIPLAGAAEVDEAVAIADRAFASWRNTAPAQRQALLFKLADLVEANAAKFGELSARENGSPIMIATTMVGKVVEWIRYYAGWPGKIDGQVTGTYGPDGVFSYTLPQPLGVIGAIITWNGPLMSLAMKVPAALAAGNTVVVKPSELTPYTGELFAELISCAGFPPGVVQVLPGTAEAGGALASHPLVRKVSFTGGPDTARKILHACAENVTPTVLELGGKSANIILDDADLDSACSHGVMMGIGLLSGQGCSFPTRMLANRTIYDEVIKRAKTLAESIVVGDPMAPETMSGPVVSRPSFDRILAVIEQAKRDGARLITGGGPLNRPGLGGYYLQPTVFADVDPDSALAQNEVFGPVLAISVFDTDEEAIAIANNSRYGLSGYVHTKDLRRAHVIAEGIRTGEVLINGALNLAANQPFGGVGVSGFGKEGGRDGIYEFLNMKSVAVN</sequence>
<dbReference type="Gene3D" id="3.40.605.10">
    <property type="entry name" value="Aldehyde Dehydrogenase, Chain A, domain 1"/>
    <property type="match status" value="1"/>
</dbReference>
<evidence type="ECO:0000256" key="3">
    <source>
        <dbReference type="ARBA" id="ARBA00023027"/>
    </source>
</evidence>
<evidence type="ECO:0000256" key="5">
    <source>
        <dbReference type="ARBA" id="ARBA00039663"/>
    </source>
</evidence>
<evidence type="ECO:0000256" key="4">
    <source>
        <dbReference type="ARBA" id="ARBA00039122"/>
    </source>
</evidence>
<dbReference type="InterPro" id="IPR016163">
    <property type="entry name" value="Ald_DH_C"/>
</dbReference>
<dbReference type="InterPro" id="IPR029510">
    <property type="entry name" value="Ald_DH_CS_GLU"/>
</dbReference>
<evidence type="ECO:0000313" key="11">
    <source>
        <dbReference type="Proteomes" id="UP000192513"/>
    </source>
</evidence>
<evidence type="ECO:0000259" key="9">
    <source>
        <dbReference type="Pfam" id="PF00171"/>
    </source>
</evidence>
<organism evidence="10 11">
    <name type="scientific">Mycobacterium paraseoulense</name>
    <dbReference type="NCBI Taxonomy" id="590652"/>
    <lineage>
        <taxon>Bacteria</taxon>
        <taxon>Bacillati</taxon>
        <taxon>Actinomycetota</taxon>
        <taxon>Actinomycetes</taxon>
        <taxon>Mycobacteriales</taxon>
        <taxon>Mycobacteriaceae</taxon>
        <taxon>Mycobacterium</taxon>
    </lineage>
</organism>
<dbReference type="STRING" id="590652.BST39_17540"/>
<evidence type="ECO:0000256" key="7">
    <source>
        <dbReference type="PROSITE-ProRule" id="PRU10007"/>
    </source>
</evidence>
<proteinExistence type="inferred from homology"/>
<comment type="similarity">
    <text evidence="1 8">Belongs to the aldehyde dehydrogenase family.</text>
</comment>